<sequence>MDQAAHIAVGVIGLGAMGAPMARHLARAHGPVHITARRPRPDLVADGAVQHDDPAGLAAVADVVLLMLPDLPEIEEVLAGERGLLAGDRPLLLLIGSTSSALGVRALADRLDRETAGRVRVVDAPVSGGEDGAIAGTLSIMMGGTEVDCARAADVLEPCGTPVRLGPLGAGEVAKACNQLVVAATIAALGEATVLADRSGIDLAAMWELLGGGYASSRLLATRKDKLVTGDDAPSGMAKYLAKDLRSATEVARATGTEAMLLPALLAEFEAIIEAGLGDRDMAVTRRFIAERGTGSTAPE</sequence>
<evidence type="ECO:0000313" key="6">
    <source>
        <dbReference type="EMBL" id="KXO98668.1"/>
    </source>
</evidence>
<evidence type="ECO:0000259" key="5">
    <source>
        <dbReference type="Pfam" id="PF14833"/>
    </source>
</evidence>
<evidence type="ECO:0000256" key="3">
    <source>
        <dbReference type="ARBA" id="ARBA00023027"/>
    </source>
</evidence>
<gene>
    <name evidence="6" type="ORF">AXK61_03570</name>
</gene>
<organism evidence="6 7">
    <name type="scientific">Tsukamurella pseudospumae</name>
    <dbReference type="NCBI Taxonomy" id="239498"/>
    <lineage>
        <taxon>Bacteria</taxon>
        <taxon>Bacillati</taxon>
        <taxon>Actinomycetota</taxon>
        <taxon>Actinomycetes</taxon>
        <taxon>Mycobacteriales</taxon>
        <taxon>Tsukamurellaceae</taxon>
        <taxon>Tsukamurella</taxon>
    </lineage>
</organism>
<proteinExistence type="inferred from homology"/>
<dbReference type="InterPro" id="IPR006115">
    <property type="entry name" value="6PGDH_NADP-bd"/>
</dbReference>
<evidence type="ECO:0000313" key="7">
    <source>
        <dbReference type="Proteomes" id="UP000070409"/>
    </source>
</evidence>
<evidence type="ECO:0000259" key="4">
    <source>
        <dbReference type="Pfam" id="PF03446"/>
    </source>
</evidence>
<dbReference type="PIRSF" id="PIRSF000103">
    <property type="entry name" value="HIBADH"/>
    <property type="match status" value="1"/>
</dbReference>
<dbReference type="PROSITE" id="PS00895">
    <property type="entry name" value="3_HYDROXYISOBUT_DH"/>
    <property type="match status" value="1"/>
</dbReference>
<comment type="caution">
    <text evidence="6">The sequence shown here is derived from an EMBL/GenBank/DDBJ whole genome shotgun (WGS) entry which is preliminary data.</text>
</comment>
<dbReference type="Proteomes" id="UP000070409">
    <property type="component" value="Unassembled WGS sequence"/>
</dbReference>
<dbReference type="InterPro" id="IPR015815">
    <property type="entry name" value="HIBADH-related"/>
</dbReference>
<evidence type="ECO:0000256" key="2">
    <source>
        <dbReference type="ARBA" id="ARBA00023002"/>
    </source>
</evidence>
<keyword evidence="2" id="KW-0560">Oxidoreductase</keyword>
<feature type="domain" description="3-hydroxyisobutyrate dehydrogenase-like NAD-binding" evidence="5">
    <location>
        <begin position="169"/>
        <end position="283"/>
    </location>
</feature>
<dbReference type="Gene3D" id="1.10.1040.10">
    <property type="entry name" value="N-(1-d-carboxylethyl)-l-norvaline Dehydrogenase, domain 2"/>
    <property type="match status" value="1"/>
</dbReference>
<dbReference type="PANTHER" id="PTHR43060:SF15">
    <property type="entry name" value="3-HYDROXYISOBUTYRATE DEHYDROGENASE-LIKE 1, MITOCHONDRIAL-RELATED"/>
    <property type="match status" value="1"/>
</dbReference>
<accession>A0A137ZKG2</accession>
<dbReference type="Gene3D" id="3.40.50.720">
    <property type="entry name" value="NAD(P)-binding Rossmann-like Domain"/>
    <property type="match status" value="1"/>
</dbReference>
<dbReference type="PANTHER" id="PTHR43060">
    <property type="entry name" value="3-HYDROXYISOBUTYRATE DEHYDROGENASE-LIKE 1, MITOCHONDRIAL-RELATED"/>
    <property type="match status" value="1"/>
</dbReference>
<dbReference type="SUPFAM" id="SSF48179">
    <property type="entry name" value="6-phosphogluconate dehydrogenase C-terminal domain-like"/>
    <property type="match status" value="1"/>
</dbReference>
<protein>
    <submittedName>
        <fullName evidence="6">3-hydroxyisobutyrate dehydrogenase</fullName>
    </submittedName>
</protein>
<keyword evidence="3" id="KW-0520">NAD</keyword>
<name>A0A137ZKG2_9ACTN</name>
<dbReference type="InterPro" id="IPR029154">
    <property type="entry name" value="HIBADH-like_NADP-bd"/>
</dbReference>
<dbReference type="EMBL" id="LSRE01000012">
    <property type="protein sequence ID" value="KXO98668.1"/>
    <property type="molecule type" value="Genomic_DNA"/>
</dbReference>
<dbReference type="Pfam" id="PF14833">
    <property type="entry name" value="NAD_binding_11"/>
    <property type="match status" value="1"/>
</dbReference>
<dbReference type="Pfam" id="PF03446">
    <property type="entry name" value="NAD_binding_2"/>
    <property type="match status" value="1"/>
</dbReference>
<evidence type="ECO:0000256" key="1">
    <source>
        <dbReference type="ARBA" id="ARBA00009080"/>
    </source>
</evidence>
<keyword evidence="7" id="KW-1185">Reference proteome</keyword>
<dbReference type="InterPro" id="IPR002204">
    <property type="entry name" value="3-OH-isobutyrate_DH-rel_CS"/>
</dbReference>
<dbReference type="InterPro" id="IPR013328">
    <property type="entry name" value="6PGD_dom2"/>
</dbReference>
<dbReference type="RefSeq" id="WP_068745155.1">
    <property type="nucleotide sequence ID" value="NZ_LSRE01000012.1"/>
</dbReference>
<dbReference type="SUPFAM" id="SSF51735">
    <property type="entry name" value="NAD(P)-binding Rossmann-fold domains"/>
    <property type="match status" value="1"/>
</dbReference>
<dbReference type="InterPro" id="IPR008927">
    <property type="entry name" value="6-PGluconate_DH-like_C_sf"/>
</dbReference>
<feature type="domain" description="6-phosphogluconate dehydrogenase NADP-binding" evidence="4">
    <location>
        <begin position="9"/>
        <end position="162"/>
    </location>
</feature>
<dbReference type="InterPro" id="IPR036291">
    <property type="entry name" value="NAD(P)-bd_dom_sf"/>
</dbReference>
<comment type="similarity">
    <text evidence="1">Belongs to the HIBADH-related family.</text>
</comment>
<reference evidence="6 7" key="1">
    <citation type="submission" date="2016-02" db="EMBL/GenBank/DDBJ databases">
        <authorList>
            <person name="Teng J.L."/>
            <person name="Tang Y."/>
            <person name="Huang Y."/>
            <person name="Guo F."/>
            <person name="Wei W."/>
            <person name="Chen J.H."/>
            <person name="Wong S.Y."/>
            <person name="Lau S.K."/>
            <person name="Woo P.C."/>
        </authorList>
    </citation>
    <scope>NUCLEOTIDE SEQUENCE [LARGE SCALE GENOMIC DNA]</scope>
    <source>
        <strain evidence="6 7">JCM 13375</strain>
    </source>
</reference>